<gene>
    <name evidence="3" type="ORF">Sango_0628100</name>
</gene>
<keyword evidence="1" id="KW-0521">NADP</keyword>
<dbReference type="GO" id="GO:0016616">
    <property type="term" value="F:oxidoreductase activity, acting on the CH-OH group of donors, NAD or NADP as acceptor"/>
    <property type="evidence" value="ECO:0007669"/>
    <property type="project" value="TreeGrafter"/>
</dbReference>
<evidence type="ECO:0000256" key="2">
    <source>
        <dbReference type="ARBA" id="ARBA00023002"/>
    </source>
</evidence>
<sequence length="111" mass="12482">MDLKPEEGFSLYLLQPHRHVSITSRLLPLAEADKKRWYWVAKTLAEKAAWEYAQENGINLVILHPGFVIGPLLQSALNTSSQLFLNVLSGSQIFETILDVRDVASALSFPF</sequence>
<dbReference type="PANTHER" id="PTHR10366:SF349">
    <property type="entry name" value="OS01G0828100 PROTEIN"/>
    <property type="match status" value="1"/>
</dbReference>
<dbReference type="Proteomes" id="UP001289374">
    <property type="component" value="Unassembled WGS sequence"/>
</dbReference>
<evidence type="ECO:0000256" key="1">
    <source>
        <dbReference type="ARBA" id="ARBA00022857"/>
    </source>
</evidence>
<dbReference type="SUPFAM" id="SSF51735">
    <property type="entry name" value="NAD(P)-binding Rossmann-fold domains"/>
    <property type="match status" value="1"/>
</dbReference>
<dbReference type="EMBL" id="JACGWL010000003">
    <property type="protein sequence ID" value="KAK4406216.1"/>
    <property type="molecule type" value="Genomic_DNA"/>
</dbReference>
<dbReference type="InterPro" id="IPR050425">
    <property type="entry name" value="NAD(P)_dehydrat-like"/>
</dbReference>
<protein>
    <submittedName>
        <fullName evidence="3">Dihydroflavonol 4-reductase</fullName>
    </submittedName>
</protein>
<proteinExistence type="predicted"/>
<reference evidence="3" key="1">
    <citation type="submission" date="2020-06" db="EMBL/GenBank/DDBJ databases">
        <authorList>
            <person name="Li T."/>
            <person name="Hu X."/>
            <person name="Zhang T."/>
            <person name="Song X."/>
            <person name="Zhang H."/>
            <person name="Dai N."/>
            <person name="Sheng W."/>
            <person name="Hou X."/>
            <person name="Wei L."/>
        </authorList>
    </citation>
    <scope>NUCLEOTIDE SEQUENCE</scope>
    <source>
        <strain evidence="3">K16</strain>
        <tissue evidence="3">Leaf</tissue>
    </source>
</reference>
<name>A0AAE1X6X2_9LAMI</name>
<keyword evidence="4" id="KW-1185">Reference proteome</keyword>
<reference evidence="3" key="2">
    <citation type="journal article" date="2024" name="Plant">
        <title>Genomic evolution and insights into agronomic trait innovations of Sesamum species.</title>
        <authorList>
            <person name="Miao H."/>
            <person name="Wang L."/>
            <person name="Qu L."/>
            <person name="Liu H."/>
            <person name="Sun Y."/>
            <person name="Le M."/>
            <person name="Wang Q."/>
            <person name="Wei S."/>
            <person name="Zheng Y."/>
            <person name="Lin W."/>
            <person name="Duan Y."/>
            <person name="Cao H."/>
            <person name="Xiong S."/>
            <person name="Wang X."/>
            <person name="Wei L."/>
            <person name="Li C."/>
            <person name="Ma Q."/>
            <person name="Ju M."/>
            <person name="Zhao R."/>
            <person name="Li G."/>
            <person name="Mu C."/>
            <person name="Tian Q."/>
            <person name="Mei H."/>
            <person name="Zhang T."/>
            <person name="Gao T."/>
            <person name="Zhang H."/>
        </authorList>
    </citation>
    <scope>NUCLEOTIDE SEQUENCE</scope>
    <source>
        <strain evidence="3">K16</strain>
    </source>
</reference>
<dbReference type="InterPro" id="IPR036291">
    <property type="entry name" value="NAD(P)-bd_dom_sf"/>
</dbReference>
<comment type="caution">
    <text evidence="3">The sequence shown here is derived from an EMBL/GenBank/DDBJ whole genome shotgun (WGS) entry which is preliminary data.</text>
</comment>
<dbReference type="PANTHER" id="PTHR10366">
    <property type="entry name" value="NAD DEPENDENT EPIMERASE/DEHYDRATASE"/>
    <property type="match status" value="1"/>
</dbReference>
<evidence type="ECO:0000313" key="3">
    <source>
        <dbReference type="EMBL" id="KAK4406216.1"/>
    </source>
</evidence>
<dbReference type="Gene3D" id="3.40.50.720">
    <property type="entry name" value="NAD(P)-binding Rossmann-like Domain"/>
    <property type="match status" value="1"/>
</dbReference>
<dbReference type="AlphaFoldDB" id="A0AAE1X6X2"/>
<accession>A0AAE1X6X2</accession>
<keyword evidence="2" id="KW-0560">Oxidoreductase</keyword>
<evidence type="ECO:0000313" key="4">
    <source>
        <dbReference type="Proteomes" id="UP001289374"/>
    </source>
</evidence>
<organism evidence="3 4">
    <name type="scientific">Sesamum angolense</name>
    <dbReference type="NCBI Taxonomy" id="2727404"/>
    <lineage>
        <taxon>Eukaryota</taxon>
        <taxon>Viridiplantae</taxon>
        <taxon>Streptophyta</taxon>
        <taxon>Embryophyta</taxon>
        <taxon>Tracheophyta</taxon>
        <taxon>Spermatophyta</taxon>
        <taxon>Magnoliopsida</taxon>
        <taxon>eudicotyledons</taxon>
        <taxon>Gunneridae</taxon>
        <taxon>Pentapetalae</taxon>
        <taxon>asterids</taxon>
        <taxon>lamiids</taxon>
        <taxon>Lamiales</taxon>
        <taxon>Pedaliaceae</taxon>
        <taxon>Sesamum</taxon>
    </lineage>
</organism>